<organism evidence="1 2">
    <name type="scientific">Phyllobacterium zundukense</name>
    <dbReference type="NCBI Taxonomy" id="1867719"/>
    <lineage>
        <taxon>Bacteria</taxon>
        <taxon>Pseudomonadati</taxon>
        <taxon>Pseudomonadota</taxon>
        <taxon>Alphaproteobacteria</taxon>
        <taxon>Hyphomicrobiales</taxon>
        <taxon>Phyllobacteriaceae</taxon>
        <taxon>Phyllobacterium</taxon>
    </lineage>
</organism>
<dbReference type="Proteomes" id="UP001061991">
    <property type="component" value="Chromosome"/>
</dbReference>
<name>A0ACD4D0R7_9HYPH</name>
<keyword evidence="2" id="KW-1185">Reference proteome</keyword>
<reference evidence="1" key="1">
    <citation type="submission" date="2022-09" db="EMBL/GenBank/DDBJ databases">
        <title>Interaction between co-microsymbionts with complementary sets of symbiotic genes in legume-rhizobium systems.</title>
        <authorList>
            <person name="Safronova V."/>
            <person name="Sazanova A."/>
            <person name="Afonin A."/>
            <person name="Chirak E."/>
        </authorList>
    </citation>
    <scope>NUCLEOTIDE SEQUENCE</scope>
    <source>
        <strain evidence="1">A18/3m</strain>
    </source>
</reference>
<accession>A0ACD4D0R7</accession>
<evidence type="ECO:0000313" key="2">
    <source>
        <dbReference type="Proteomes" id="UP001061991"/>
    </source>
</evidence>
<protein>
    <submittedName>
        <fullName evidence="1">Type II toxin-antitoxin system ParD family antitoxin</fullName>
    </submittedName>
</protein>
<dbReference type="EMBL" id="CP104973">
    <property type="protein sequence ID" value="UXN59497.1"/>
    <property type="molecule type" value="Genomic_DNA"/>
</dbReference>
<evidence type="ECO:0000313" key="1">
    <source>
        <dbReference type="EMBL" id="UXN59497.1"/>
    </source>
</evidence>
<gene>
    <name evidence="1" type="ORF">N8E88_23330</name>
</gene>
<sequence>MPTMNVNLTPEMAEFVSTELNSGDYASASELVRDALRALRRDRDIEREKIEILRRKLDVGIGQADRRDFSSRSIEEIAASVLSEDNE</sequence>
<proteinExistence type="predicted"/>